<dbReference type="SUPFAM" id="SSF56524">
    <property type="entry name" value="Oxidoreductase molybdopterin-binding domain"/>
    <property type="match status" value="1"/>
</dbReference>
<gene>
    <name evidence="3" type="ORF">UG56_007775</name>
</gene>
<dbReference type="GO" id="GO:0016020">
    <property type="term" value="C:membrane"/>
    <property type="evidence" value="ECO:0007669"/>
    <property type="project" value="InterPro"/>
</dbReference>
<dbReference type="RefSeq" id="WP_045550298.1">
    <property type="nucleotide sequence ID" value="NZ_JZDQ02000009.1"/>
</dbReference>
<evidence type="ECO:0000313" key="3">
    <source>
        <dbReference type="EMBL" id="OIJ27275.1"/>
    </source>
</evidence>
<dbReference type="SUPFAM" id="SSF81342">
    <property type="entry name" value="Transmembrane di-heme cytochromes"/>
    <property type="match status" value="1"/>
</dbReference>
<dbReference type="STRING" id="1844.UG56_007775"/>
<reference evidence="3" key="1">
    <citation type="submission" date="2016-10" db="EMBL/GenBank/DDBJ databases">
        <title>Draft Genome Sequence of Nocardioides luteus Strain BAFB, an Alkane-Degrading Bacterium Isolated from JP-7 Polluted Soil.</title>
        <authorList>
            <person name="Brown L."/>
            <person name="Ruiz O.N."/>
            <person name="Gunasekera T."/>
        </authorList>
    </citation>
    <scope>NUCLEOTIDE SEQUENCE [LARGE SCALE GENOMIC DNA]</scope>
    <source>
        <strain evidence="3">BAFB</strain>
    </source>
</reference>
<proteinExistence type="predicted"/>
<protein>
    <submittedName>
        <fullName evidence="3">Molybdopterin-binding protein</fullName>
    </submittedName>
</protein>
<organism evidence="3 4">
    <name type="scientific">Nocardioides luteus</name>
    <dbReference type="NCBI Taxonomy" id="1844"/>
    <lineage>
        <taxon>Bacteria</taxon>
        <taxon>Bacillati</taxon>
        <taxon>Actinomycetota</taxon>
        <taxon>Actinomycetes</taxon>
        <taxon>Propionibacteriales</taxon>
        <taxon>Nocardioidaceae</taxon>
        <taxon>Nocardioides</taxon>
    </lineage>
</organism>
<keyword evidence="1" id="KW-1133">Transmembrane helix</keyword>
<dbReference type="AlphaFoldDB" id="A0A1J4N6Y1"/>
<dbReference type="PANTHER" id="PTHR43032:SF2">
    <property type="entry name" value="BLL0505 PROTEIN"/>
    <property type="match status" value="1"/>
</dbReference>
<feature type="transmembrane region" description="Helical" evidence="1">
    <location>
        <begin position="64"/>
        <end position="86"/>
    </location>
</feature>
<keyword evidence="1" id="KW-0472">Membrane</keyword>
<name>A0A1J4N6Y1_9ACTN</name>
<feature type="domain" description="Oxidoreductase molybdopterin-binding" evidence="2">
    <location>
        <begin position="247"/>
        <end position="379"/>
    </location>
</feature>
<dbReference type="Gene3D" id="3.90.420.10">
    <property type="entry name" value="Oxidoreductase, molybdopterin-binding domain"/>
    <property type="match status" value="1"/>
</dbReference>
<feature type="transmembrane region" description="Helical" evidence="1">
    <location>
        <begin position="107"/>
        <end position="129"/>
    </location>
</feature>
<feature type="transmembrane region" description="Helical" evidence="1">
    <location>
        <begin position="193"/>
        <end position="211"/>
    </location>
</feature>
<dbReference type="PANTHER" id="PTHR43032">
    <property type="entry name" value="PROTEIN-METHIONINE-SULFOXIDE REDUCTASE"/>
    <property type="match status" value="1"/>
</dbReference>
<feature type="transmembrane region" description="Helical" evidence="1">
    <location>
        <begin position="22"/>
        <end position="44"/>
    </location>
</feature>
<dbReference type="GO" id="GO:0022904">
    <property type="term" value="P:respiratory electron transport chain"/>
    <property type="evidence" value="ECO:0007669"/>
    <property type="project" value="InterPro"/>
</dbReference>
<feature type="transmembrane region" description="Helical" evidence="1">
    <location>
        <begin position="141"/>
        <end position="159"/>
    </location>
</feature>
<evidence type="ECO:0000259" key="2">
    <source>
        <dbReference type="Pfam" id="PF00174"/>
    </source>
</evidence>
<dbReference type="InterPro" id="IPR000572">
    <property type="entry name" value="OxRdtase_Mopterin-bd_dom"/>
</dbReference>
<comment type="caution">
    <text evidence="3">The sequence shown here is derived from an EMBL/GenBank/DDBJ whole genome shotgun (WGS) entry which is preliminary data.</text>
</comment>
<sequence length="380" mass="40799">MRIPSEDSFTSRLRSAAVAARVGLWLGICFGVALATGLISHYAQGDSQPVPLPTSPSWLYQVTQGLHVVAGTAAIPLLLVKLWVVFPKLFQPVPRQVREALPTALERGSIAILVSTSLVQLTTGLLNVAQWYPWGFSFRTTHYALAFVAVGALLVHIAVKLPVIRDALTGDVDDTAHDRPNARAAGPVSRRGVLVLAGTSALAAAFLYTAGTVPGVGRIAALSSRSRKHGIPINRTAHSARVVAAASSSAYRLELVHGATSRALSREDLVAMEQRTSTLPIACVEGWSATGEWRGVRLRDLLDLIDAPTGRDVRIRSIQTFSASADTVLPANFADDDRTLMALELDGETLSMDHGYPVRLIAPDRPGVMQTKWVSRIEVL</sequence>
<dbReference type="CDD" id="cd00321">
    <property type="entry name" value="SO_family_Moco"/>
    <property type="match status" value="1"/>
</dbReference>
<dbReference type="EMBL" id="JZDQ02000009">
    <property type="protein sequence ID" value="OIJ27275.1"/>
    <property type="molecule type" value="Genomic_DNA"/>
</dbReference>
<dbReference type="OrthoDB" id="5241952at2"/>
<evidence type="ECO:0000313" key="4">
    <source>
        <dbReference type="Proteomes" id="UP000033772"/>
    </source>
</evidence>
<keyword evidence="4" id="KW-1185">Reference proteome</keyword>
<dbReference type="InterPro" id="IPR036374">
    <property type="entry name" value="OxRdtase_Mopterin-bd_sf"/>
</dbReference>
<dbReference type="InterPro" id="IPR016174">
    <property type="entry name" value="Di-haem_cyt_TM"/>
</dbReference>
<accession>A0A1J4N6Y1</accession>
<dbReference type="Proteomes" id="UP000033772">
    <property type="component" value="Unassembled WGS sequence"/>
</dbReference>
<keyword evidence="1" id="KW-0812">Transmembrane</keyword>
<dbReference type="Pfam" id="PF00174">
    <property type="entry name" value="Oxidored_molyb"/>
    <property type="match status" value="1"/>
</dbReference>
<evidence type="ECO:0000256" key="1">
    <source>
        <dbReference type="SAM" id="Phobius"/>
    </source>
</evidence>